<dbReference type="PROSITE" id="PS50893">
    <property type="entry name" value="ABC_TRANSPORTER_2"/>
    <property type="match status" value="1"/>
</dbReference>
<keyword evidence="1" id="KW-0813">Transport</keyword>
<dbReference type="PANTHER" id="PTHR42939">
    <property type="entry name" value="ABC TRANSPORTER ATP-BINDING PROTEIN ALBC-RELATED"/>
    <property type="match status" value="1"/>
</dbReference>
<evidence type="ECO:0000256" key="2">
    <source>
        <dbReference type="ARBA" id="ARBA00022741"/>
    </source>
</evidence>
<feature type="domain" description="ABC transporter" evidence="4">
    <location>
        <begin position="4"/>
        <end position="232"/>
    </location>
</feature>
<dbReference type="SMART" id="SM00382">
    <property type="entry name" value="AAA"/>
    <property type="match status" value="1"/>
</dbReference>
<dbReference type="AlphaFoldDB" id="A0A429ZUX4"/>
<proteinExistence type="predicted"/>
<accession>A0A429ZUX4</accession>
<keyword evidence="6" id="KW-1185">Reference proteome</keyword>
<evidence type="ECO:0000313" key="5">
    <source>
        <dbReference type="EMBL" id="RST97528.1"/>
    </source>
</evidence>
<dbReference type="CDD" id="cd03230">
    <property type="entry name" value="ABC_DR_subfamily_A"/>
    <property type="match status" value="1"/>
</dbReference>
<protein>
    <submittedName>
        <fullName evidence="5">ABC transporter ATP-binding protein</fullName>
    </submittedName>
</protein>
<dbReference type="OrthoDB" id="9804819at2"/>
<dbReference type="InterPro" id="IPR051782">
    <property type="entry name" value="ABC_Transporter_VariousFunc"/>
</dbReference>
<dbReference type="EMBL" id="NGJU01000002">
    <property type="protein sequence ID" value="RST97528.1"/>
    <property type="molecule type" value="Genomic_DNA"/>
</dbReference>
<dbReference type="Proteomes" id="UP000287239">
    <property type="component" value="Unassembled WGS sequence"/>
</dbReference>
<dbReference type="InterPro" id="IPR027417">
    <property type="entry name" value="P-loop_NTPase"/>
</dbReference>
<keyword evidence="2" id="KW-0547">Nucleotide-binding</keyword>
<evidence type="ECO:0000313" key="6">
    <source>
        <dbReference type="Proteomes" id="UP000287239"/>
    </source>
</evidence>
<dbReference type="InterPro" id="IPR003593">
    <property type="entry name" value="AAA+_ATPase"/>
</dbReference>
<comment type="caution">
    <text evidence="5">The sequence shown here is derived from an EMBL/GenBank/DDBJ whole genome shotgun (WGS) entry which is preliminary data.</text>
</comment>
<name>A0A429ZUX4_9ENTE</name>
<dbReference type="RefSeq" id="WP_126778276.1">
    <property type="nucleotide sequence ID" value="NZ_NGJU01000002.1"/>
</dbReference>
<evidence type="ECO:0000259" key="4">
    <source>
        <dbReference type="PROSITE" id="PS50893"/>
    </source>
</evidence>
<reference evidence="5 6" key="1">
    <citation type="submission" date="2017-05" db="EMBL/GenBank/DDBJ databases">
        <title>Vagococcus spp. assemblies.</title>
        <authorList>
            <person name="Gulvik C.A."/>
        </authorList>
    </citation>
    <scope>NUCLEOTIDE SEQUENCE [LARGE SCALE GENOMIC DNA]</scope>
    <source>
        <strain evidence="5 6">NCFB 2777</strain>
    </source>
</reference>
<dbReference type="Gene3D" id="3.40.50.300">
    <property type="entry name" value="P-loop containing nucleotide triphosphate hydrolases"/>
    <property type="match status" value="1"/>
</dbReference>
<dbReference type="PANTHER" id="PTHR42939:SF1">
    <property type="entry name" value="ABC TRANSPORTER ATP-BINDING PROTEIN ALBC-RELATED"/>
    <property type="match status" value="1"/>
</dbReference>
<sequence>MTILSVTGVSKHFGSQQVLEEISFELPEHSVLGFIGKNGAGKTTLMKMICGLLPIDQGEIKVCGQKVTYGHNQTNKFIGYLPDVPAFYDYMTSYDYLKLCGELTGMSKAEISVKSEELLELVGLANNQQKIKTYSRGMKQRLGIAQALLNEPKLLICDEPTSALDPVGRKEIIEIISQVRKKTTVIFSTHILSDVEKICDQVVLIDQGKVQLAMPLSQLKKDYGLKQFLVTFAEKLTESQVLGIFEGYRIITVKAEKEYLIEATTSQEPLRQLYQQILAANCYPQGLTEYQPDLETVFEEVVK</sequence>
<dbReference type="GO" id="GO:0005524">
    <property type="term" value="F:ATP binding"/>
    <property type="evidence" value="ECO:0007669"/>
    <property type="project" value="UniProtKB-KW"/>
</dbReference>
<dbReference type="SUPFAM" id="SSF52540">
    <property type="entry name" value="P-loop containing nucleoside triphosphate hydrolases"/>
    <property type="match status" value="1"/>
</dbReference>
<dbReference type="GO" id="GO:0016887">
    <property type="term" value="F:ATP hydrolysis activity"/>
    <property type="evidence" value="ECO:0007669"/>
    <property type="project" value="InterPro"/>
</dbReference>
<evidence type="ECO:0000256" key="1">
    <source>
        <dbReference type="ARBA" id="ARBA00022448"/>
    </source>
</evidence>
<organism evidence="5 6">
    <name type="scientific">Vagococcus salmoninarum</name>
    <dbReference type="NCBI Taxonomy" id="2739"/>
    <lineage>
        <taxon>Bacteria</taxon>
        <taxon>Bacillati</taxon>
        <taxon>Bacillota</taxon>
        <taxon>Bacilli</taxon>
        <taxon>Lactobacillales</taxon>
        <taxon>Enterococcaceae</taxon>
        <taxon>Vagococcus</taxon>
    </lineage>
</organism>
<dbReference type="InterPro" id="IPR003439">
    <property type="entry name" value="ABC_transporter-like_ATP-bd"/>
</dbReference>
<keyword evidence="3 5" id="KW-0067">ATP-binding</keyword>
<gene>
    <name evidence="5" type="ORF">CBF35_02350</name>
</gene>
<dbReference type="Pfam" id="PF00005">
    <property type="entry name" value="ABC_tran"/>
    <property type="match status" value="1"/>
</dbReference>
<dbReference type="GeneID" id="98567197"/>
<evidence type="ECO:0000256" key="3">
    <source>
        <dbReference type="ARBA" id="ARBA00022840"/>
    </source>
</evidence>